<name>A0A9D2FR16_9FIRM</name>
<organism evidence="1 2">
    <name type="scientific">Candidatus Blautia pullicola</name>
    <dbReference type="NCBI Taxonomy" id="2838498"/>
    <lineage>
        <taxon>Bacteria</taxon>
        <taxon>Bacillati</taxon>
        <taxon>Bacillota</taxon>
        <taxon>Clostridia</taxon>
        <taxon>Lachnospirales</taxon>
        <taxon>Lachnospiraceae</taxon>
        <taxon>Blautia</taxon>
    </lineage>
</organism>
<evidence type="ECO:0000313" key="2">
    <source>
        <dbReference type="Proteomes" id="UP000824056"/>
    </source>
</evidence>
<accession>A0A9D2FR16</accession>
<proteinExistence type="predicted"/>
<dbReference type="Proteomes" id="UP000824056">
    <property type="component" value="Unassembled WGS sequence"/>
</dbReference>
<reference evidence="1" key="2">
    <citation type="submission" date="2021-04" db="EMBL/GenBank/DDBJ databases">
        <authorList>
            <person name="Gilroy R."/>
        </authorList>
    </citation>
    <scope>NUCLEOTIDE SEQUENCE</scope>
    <source>
        <strain evidence="1">1068</strain>
    </source>
</reference>
<protein>
    <submittedName>
        <fullName evidence="1">Uncharacterized protein</fullName>
    </submittedName>
</protein>
<gene>
    <name evidence="1" type="ORF">H9809_07920</name>
</gene>
<reference evidence="1" key="1">
    <citation type="journal article" date="2021" name="PeerJ">
        <title>Extensive microbial diversity within the chicken gut microbiome revealed by metagenomics and culture.</title>
        <authorList>
            <person name="Gilroy R."/>
            <person name="Ravi A."/>
            <person name="Getino M."/>
            <person name="Pursley I."/>
            <person name="Horton D.L."/>
            <person name="Alikhan N.F."/>
            <person name="Baker D."/>
            <person name="Gharbi K."/>
            <person name="Hall N."/>
            <person name="Watson M."/>
            <person name="Adriaenssens E.M."/>
            <person name="Foster-Nyarko E."/>
            <person name="Jarju S."/>
            <person name="Secka A."/>
            <person name="Antonio M."/>
            <person name="Oren A."/>
            <person name="Chaudhuri R.R."/>
            <person name="La Ragione R."/>
            <person name="Hildebrand F."/>
            <person name="Pallen M.J."/>
        </authorList>
    </citation>
    <scope>NUCLEOTIDE SEQUENCE</scope>
    <source>
        <strain evidence="1">1068</strain>
    </source>
</reference>
<sequence length="126" mass="15113">MEKKLSQFERELMLDEITFYSICPEEDRMKILGQKEMTFQDFRRLSLLTDYLELPCLHQFIWDLHGHKFMVEMEEVYQKCRNRSSEVPQMLMETAQWLEEFLKAAPNPTVAYLLEQIFANGLNPDN</sequence>
<comment type="caution">
    <text evidence="1">The sequence shown here is derived from an EMBL/GenBank/DDBJ whole genome shotgun (WGS) entry which is preliminary data.</text>
</comment>
<dbReference type="AlphaFoldDB" id="A0A9D2FR16"/>
<evidence type="ECO:0000313" key="1">
    <source>
        <dbReference type="EMBL" id="HIZ65809.1"/>
    </source>
</evidence>
<dbReference type="EMBL" id="DXBG01000180">
    <property type="protein sequence ID" value="HIZ65809.1"/>
    <property type="molecule type" value="Genomic_DNA"/>
</dbReference>